<evidence type="ECO:0000259" key="7">
    <source>
        <dbReference type="PROSITE" id="PS50023"/>
    </source>
</evidence>
<dbReference type="SMART" id="SM00132">
    <property type="entry name" value="LIM"/>
    <property type="match status" value="2"/>
</dbReference>
<evidence type="ECO:0000256" key="2">
    <source>
        <dbReference type="ARBA" id="ARBA00022737"/>
    </source>
</evidence>
<organism evidence="9 10">
    <name type="scientific">Ranitomeya imitator</name>
    <name type="common">mimic poison frog</name>
    <dbReference type="NCBI Taxonomy" id="111125"/>
    <lineage>
        <taxon>Eukaryota</taxon>
        <taxon>Metazoa</taxon>
        <taxon>Chordata</taxon>
        <taxon>Craniata</taxon>
        <taxon>Vertebrata</taxon>
        <taxon>Euteleostomi</taxon>
        <taxon>Amphibia</taxon>
        <taxon>Batrachia</taxon>
        <taxon>Anura</taxon>
        <taxon>Neobatrachia</taxon>
        <taxon>Hyloidea</taxon>
        <taxon>Dendrobatidae</taxon>
        <taxon>Dendrobatinae</taxon>
        <taxon>Ranitomeya</taxon>
    </lineage>
</organism>
<feature type="domain" description="LIM zinc-binding" evidence="7">
    <location>
        <begin position="259"/>
        <end position="322"/>
    </location>
</feature>
<feature type="region of interest" description="Disordered" evidence="6">
    <location>
        <begin position="229"/>
        <end position="251"/>
    </location>
</feature>
<dbReference type="Proteomes" id="UP001176940">
    <property type="component" value="Unassembled WGS sequence"/>
</dbReference>
<dbReference type="PROSITE" id="PS51303">
    <property type="entry name" value="PET"/>
    <property type="match status" value="1"/>
</dbReference>
<feature type="domain" description="PET" evidence="8">
    <location>
        <begin position="133"/>
        <end position="244"/>
    </location>
</feature>
<sequence>MNRLIDASFVTYYPVQETTENLKIETGDGAAHRQAHVKGYGAHTAVYYMLLGQQGAERGPPCVRCKGTCTGFQTHSWRKWCGLCQCPREDHSLPTEVEEDHRIGQLLSDTRYSGLTARVKGSEGARVYKRNRMIITNPITSRKDPTFLTVTYEWAPPGLNQKLAMRYMELIPKKLQPVAGTEGAHYRRLQLVKQLPVHDYDPKYCKGLMEGEKPIMEAHVEKIKENRALPCSAKQEEKDPNATKTTNSAAEEPVDRTDYLCEFCQQLMPADAPAVYADRAGYKKQWHPACFVCCQCREPLVNLIYFWKSNRLWCGRHYWESERPRCTGCDEIIFSEHFQQHDGKTWHTEHFSCAGCEQSLVDGPYVLDSALLLCSTCSRSRAAH</sequence>
<dbReference type="Pfam" id="PF06297">
    <property type="entry name" value="PET"/>
    <property type="match status" value="1"/>
</dbReference>
<comment type="caution">
    <text evidence="9">The sequence shown here is derived from an EMBL/GenBank/DDBJ whole genome shotgun (WGS) entry which is preliminary data.</text>
</comment>
<dbReference type="CDD" id="cd09340">
    <property type="entry name" value="LIM1_Testin_like"/>
    <property type="match status" value="1"/>
</dbReference>
<proteinExistence type="predicted"/>
<name>A0ABN9MHH5_9NEOB</name>
<evidence type="ECO:0000256" key="5">
    <source>
        <dbReference type="PROSITE-ProRule" id="PRU00125"/>
    </source>
</evidence>
<keyword evidence="3 5" id="KW-0862">Zinc</keyword>
<keyword evidence="1 5" id="KW-0479">Metal-binding</keyword>
<gene>
    <name evidence="9" type="ORF">RIMI_LOCUS21089896</name>
</gene>
<reference evidence="9" key="1">
    <citation type="submission" date="2023-07" db="EMBL/GenBank/DDBJ databases">
        <authorList>
            <person name="Stuckert A."/>
        </authorList>
    </citation>
    <scope>NUCLEOTIDE SEQUENCE</scope>
</reference>
<dbReference type="InterPro" id="IPR001781">
    <property type="entry name" value="Znf_LIM"/>
</dbReference>
<evidence type="ECO:0000256" key="3">
    <source>
        <dbReference type="ARBA" id="ARBA00022833"/>
    </source>
</evidence>
<dbReference type="Gene3D" id="2.10.110.10">
    <property type="entry name" value="Cysteine Rich Protein"/>
    <property type="match status" value="2"/>
</dbReference>
<evidence type="ECO:0000313" key="9">
    <source>
        <dbReference type="EMBL" id="CAJ0966236.1"/>
    </source>
</evidence>
<keyword evidence="4 5" id="KW-0440">LIM domain</keyword>
<evidence type="ECO:0000259" key="8">
    <source>
        <dbReference type="PROSITE" id="PS51303"/>
    </source>
</evidence>
<feature type="domain" description="LIM zinc-binding" evidence="7">
    <location>
        <begin position="324"/>
        <end position="384"/>
    </location>
</feature>
<dbReference type="PROSITE" id="PS50023">
    <property type="entry name" value="LIM_DOMAIN_2"/>
    <property type="match status" value="2"/>
</dbReference>
<dbReference type="PANTHER" id="PTHR24211:SF0">
    <property type="entry name" value="LIM AND CYSTEINE-RICH DOMAINS PROTEIN 1"/>
    <property type="match status" value="1"/>
</dbReference>
<evidence type="ECO:0000256" key="6">
    <source>
        <dbReference type="SAM" id="MobiDB-lite"/>
    </source>
</evidence>
<protein>
    <recommendedName>
        <fullName evidence="11">LIM and cysteine-rich domains protein 1</fullName>
    </recommendedName>
</protein>
<dbReference type="Pfam" id="PF00412">
    <property type="entry name" value="LIM"/>
    <property type="match status" value="2"/>
</dbReference>
<keyword evidence="10" id="KW-1185">Reference proteome</keyword>
<evidence type="ECO:0000256" key="4">
    <source>
        <dbReference type="ARBA" id="ARBA00023038"/>
    </source>
</evidence>
<dbReference type="SUPFAM" id="SSF57716">
    <property type="entry name" value="Glucocorticoid receptor-like (DNA-binding domain)"/>
    <property type="match status" value="1"/>
</dbReference>
<dbReference type="PROSITE" id="PS00478">
    <property type="entry name" value="LIM_DOMAIN_1"/>
    <property type="match status" value="1"/>
</dbReference>
<evidence type="ECO:0000256" key="1">
    <source>
        <dbReference type="ARBA" id="ARBA00022723"/>
    </source>
</evidence>
<evidence type="ECO:0008006" key="11">
    <source>
        <dbReference type="Google" id="ProtNLM"/>
    </source>
</evidence>
<keyword evidence="2" id="KW-0677">Repeat</keyword>
<dbReference type="PANTHER" id="PTHR24211">
    <property type="entry name" value="LIM DOMAIN-CONTAINING PROTEIN"/>
    <property type="match status" value="1"/>
</dbReference>
<accession>A0ABN9MHH5</accession>
<evidence type="ECO:0000313" key="10">
    <source>
        <dbReference type="Proteomes" id="UP001176940"/>
    </source>
</evidence>
<dbReference type="InterPro" id="IPR010442">
    <property type="entry name" value="PET_domain"/>
</dbReference>
<dbReference type="InterPro" id="IPR047120">
    <property type="entry name" value="Pk/Esn/Tes"/>
</dbReference>
<dbReference type="EMBL" id="CAUEEQ010072985">
    <property type="protein sequence ID" value="CAJ0966236.1"/>
    <property type="molecule type" value="Genomic_DNA"/>
</dbReference>